<dbReference type="Ensembl" id="ENSPSMT00000022655.1">
    <property type="protein sequence ID" value="ENSPSMP00000019552.1"/>
    <property type="gene ID" value="ENSPSMG00000013797.1"/>
</dbReference>
<evidence type="ECO:0000259" key="2">
    <source>
        <dbReference type="Pfam" id="PF20886"/>
    </source>
</evidence>
<dbReference type="Pfam" id="PF20886">
    <property type="entry name" value="PWP3A-B_C"/>
    <property type="match status" value="1"/>
</dbReference>
<accession>A0A8C8ZIZ1</accession>
<feature type="domain" description="PWWP" evidence="2">
    <location>
        <begin position="117"/>
        <end position="257"/>
    </location>
</feature>
<dbReference type="InterPro" id="IPR035504">
    <property type="entry name" value="MUM1-like_PWWP"/>
</dbReference>
<dbReference type="InterPro" id="IPR040263">
    <property type="entry name" value="PWP3A_3B_4"/>
</dbReference>
<evidence type="ECO:0000313" key="4">
    <source>
        <dbReference type="Proteomes" id="UP000694414"/>
    </source>
</evidence>
<keyword evidence="4" id="KW-1185">Reference proteome</keyword>
<reference evidence="3" key="2">
    <citation type="submission" date="2025-09" db="UniProtKB">
        <authorList>
            <consortium name="Ensembl"/>
        </authorList>
    </citation>
    <scope>IDENTIFICATION</scope>
</reference>
<name>A0A8C8ZIZ1_PROSS</name>
<dbReference type="InterPro" id="IPR048795">
    <property type="entry name" value="PWP3A_3B_4_C"/>
</dbReference>
<proteinExistence type="predicted"/>
<organism evidence="3 4">
    <name type="scientific">Prolemur simus</name>
    <name type="common">Greater bamboo lemur</name>
    <name type="synonym">Hapalemur simus</name>
    <dbReference type="NCBI Taxonomy" id="1328070"/>
    <lineage>
        <taxon>Eukaryota</taxon>
        <taxon>Metazoa</taxon>
        <taxon>Chordata</taxon>
        <taxon>Craniata</taxon>
        <taxon>Vertebrata</taxon>
        <taxon>Euteleostomi</taxon>
        <taxon>Mammalia</taxon>
        <taxon>Eutheria</taxon>
        <taxon>Euarchontoglires</taxon>
        <taxon>Primates</taxon>
        <taxon>Strepsirrhini</taxon>
        <taxon>Lemuriformes</taxon>
        <taxon>Lemuridae</taxon>
        <taxon>Prolemur</taxon>
    </lineage>
</organism>
<protein>
    <submittedName>
        <fullName evidence="3">Uncharacterized protein</fullName>
    </submittedName>
</protein>
<dbReference type="Pfam" id="PF20884">
    <property type="entry name" value="MUM1-like_PWWP"/>
    <property type="match status" value="1"/>
</dbReference>
<dbReference type="GeneTree" id="ENSGT00390000001700"/>
<dbReference type="PANTHER" id="PTHR31333">
    <property type="entry name" value="PWWP DOMAIN-CONTAINING DNA REPAIR FACTOR 3 FAMILY MEMBER"/>
    <property type="match status" value="1"/>
</dbReference>
<dbReference type="PANTHER" id="PTHR31333:SF2">
    <property type="entry name" value="PWWP DOMAIN-CONTAINING DNA REPAIR FACTOR 4"/>
    <property type="match status" value="1"/>
</dbReference>
<evidence type="ECO:0000259" key="1">
    <source>
        <dbReference type="Pfam" id="PF20884"/>
    </source>
</evidence>
<feature type="domain" description="MUM1-like PWWP" evidence="1">
    <location>
        <begin position="6"/>
        <end position="44"/>
    </location>
</feature>
<dbReference type="Gene3D" id="6.10.300.20">
    <property type="match status" value="1"/>
</dbReference>
<reference evidence="3" key="1">
    <citation type="submission" date="2025-08" db="UniProtKB">
        <authorList>
            <consortium name="Ensembl"/>
        </authorList>
    </citation>
    <scope>IDENTIFICATION</scope>
</reference>
<dbReference type="AlphaFoldDB" id="A0A8C8ZIZ1"/>
<evidence type="ECO:0000313" key="3">
    <source>
        <dbReference type="Ensembl" id="ENSPSMP00000019552.1"/>
    </source>
</evidence>
<dbReference type="Proteomes" id="UP000694414">
    <property type="component" value="Unplaced"/>
</dbReference>
<sequence>PLFRRSHRRGIRVPLRRLKPLECKGKDRLLQRASKVYKHSVNWCFSLIAHYREGLSRGSFSGSFLDYYAADVSYPMRKAVQEGDLDFDFPKVNYADLEDWEEEAALWGKRPCKKILPDRMKATRDRANQKLVDFIVKRKGADHHLLDILKGRKQSSWLTSFLNSNRRLFCVETYLEDEDQLDLVVKHLQEVYKHIDDTMLAPVRRDKIDLLLEVLLPEAIICSIATLEGLDYKGAEEKYLRGPPVHYREKELFDKNILKKARRKPAVAREALRCLPMHSGR</sequence>